<gene>
    <name evidence="1" type="ORF">LTR37_013020</name>
</gene>
<comment type="caution">
    <text evidence="1">The sequence shown here is derived from an EMBL/GenBank/DDBJ whole genome shotgun (WGS) entry which is preliminary data.</text>
</comment>
<reference evidence="1" key="1">
    <citation type="submission" date="2023-07" db="EMBL/GenBank/DDBJ databases">
        <title>Black Yeasts Isolated from many extreme environments.</title>
        <authorList>
            <person name="Coleine C."/>
            <person name="Stajich J.E."/>
            <person name="Selbmann L."/>
        </authorList>
    </citation>
    <scope>NUCLEOTIDE SEQUENCE</scope>
    <source>
        <strain evidence="1">CCFEE 5714</strain>
    </source>
</reference>
<accession>A0ACC3MYF2</accession>
<keyword evidence="2" id="KW-1185">Reference proteome</keyword>
<dbReference type="EMBL" id="JAUTXU010000124">
    <property type="protein sequence ID" value="KAK3706026.1"/>
    <property type="molecule type" value="Genomic_DNA"/>
</dbReference>
<sequence length="432" mass="47620">MTTIRNGSPQWWNSVQAAFPDTELCSRIHAAASNEPTRLPALFEDISRYVSSLQQQPQPQNNPTNAKKRKLEDTSSNISIAQQQQNGAHSDGVADPVVAFACKDVSVQIPARKKLKVQFVYGANDDRTRQLRLLNSTTEATEYALPVSQVDEVFCLPVPDKQARQTYFAVVPKIGSGGEQVLFTLNDTAPSTSSVSSEEVREDDTYVTLTRRAFEDMLAPYGKKVVLPDAAEFASSRPQPHRKGEKGFHVNAHRGSKEGYLHLLSPGLLWGFKKPLAFFPFHCIESISYTSVLQRTFNLVVTVSATDYEAEKDIEFSMLDQEDFAGIDEYIKRHGLNDASMAAQRRAKAYNVNKDKSQHAEVNGDAATGDEQGGSELAKAEQQLQDEEDEQEEGYEASGGESDGEGEDSGEDEDEEGEGYDDDDGEGDGDDE</sequence>
<evidence type="ECO:0000313" key="1">
    <source>
        <dbReference type="EMBL" id="KAK3706026.1"/>
    </source>
</evidence>
<protein>
    <submittedName>
        <fullName evidence="1">Uncharacterized protein</fullName>
    </submittedName>
</protein>
<dbReference type="Proteomes" id="UP001281147">
    <property type="component" value="Unassembled WGS sequence"/>
</dbReference>
<proteinExistence type="predicted"/>
<name>A0ACC3MYF2_9PEZI</name>
<organism evidence="1 2">
    <name type="scientific">Vermiconidia calcicola</name>
    <dbReference type="NCBI Taxonomy" id="1690605"/>
    <lineage>
        <taxon>Eukaryota</taxon>
        <taxon>Fungi</taxon>
        <taxon>Dikarya</taxon>
        <taxon>Ascomycota</taxon>
        <taxon>Pezizomycotina</taxon>
        <taxon>Dothideomycetes</taxon>
        <taxon>Dothideomycetidae</taxon>
        <taxon>Mycosphaerellales</taxon>
        <taxon>Extremaceae</taxon>
        <taxon>Vermiconidia</taxon>
    </lineage>
</organism>
<evidence type="ECO:0000313" key="2">
    <source>
        <dbReference type="Proteomes" id="UP001281147"/>
    </source>
</evidence>